<evidence type="ECO:0000313" key="4">
    <source>
        <dbReference type="EMBL" id="CAF4415115.1"/>
    </source>
</evidence>
<accession>A0A815WUJ1</accession>
<proteinExistence type="predicted"/>
<feature type="domain" description="Retrotransposon gag" evidence="1">
    <location>
        <begin position="2"/>
        <end position="90"/>
    </location>
</feature>
<dbReference type="EMBL" id="CAJNOQ010027485">
    <property type="protein sequence ID" value="CAF1553895.1"/>
    <property type="molecule type" value="Genomic_DNA"/>
</dbReference>
<comment type="caution">
    <text evidence="2">The sequence shown here is derived from an EMBL/GenBank/DDBJ whole genome shotgun (WGS) entry which is preliminary data.</text>
</comment>
<evidence type="ECO:0000313" key="5">
    <source>
        <dbReference type="Proteomes" id="UP000663829"/>
    </source>
</evidence>
<organism evidence="2 5">
    <name type="scientific">Didymodactylos carnosus</name>
    <dbReference type="NCBI Taxonomy" id="1234261"/>
    <lineage>
        <taxon>Eukaryota</taxon>
        <taxon>Metazoa</taxon>
        <taxon>Spiralia</taxon>
        <taxon>Gnathifera</taxon>
        <taxon>Rotifera</taxon>
        <taxon>Eurotatoria</taxon>
        <taxon>Bdelloidea</taxon>
        <taxon>Philodinida</taxon>
        <taxon>Philodinidae</taxon>
        <taxon>Didymodactylos</taxon>
    </lineage>
</organism>
<dbReference type="Pfam" id="PF03732">
    <property type="entry name" value="Retrotrans_gag"/>
    <property type="match status" value="1"/>
</dbReference>
<dbReference type="Proteomes" id="UP000682733">
    <property type="component" value="Unassembled WGS sequence"/>
</dbReference>
<reference evidence="2" key="1">
    <citation type="submission" date="2021-02" db="EMBL/GenBank/DDBJ databases">
        <authorList>
            <person name="Nowell W R."/>
        </authorList>
    </citation>
    <scope>NUCLEOTIDE SEQUENCE</scope>
</reference>
<protein>
    <recommendedName>
        <fullName evidence="1">Retrotransposon gag domain-containing protein</fullName>
    </recommendedName>
</protein>
<evidence type="ECO:0000313" key="3">
    <source>
        <dbReference type="EMBL" id="CAF4279533.1"/>
    </source>
</evidence>
<keyword evidence="5" id="KW-1185">Reference proteome</keyword>
<dbReference type="OrthoDB" id="8045540at2759"/>
<dbReference type="AlphaFoldDB" id="A0A815WUJ1"/>
<gene>
    <name evidence="2" type="ORF">GPM918_LOCUS39367</name>
    <name evidence="4" type="ORF">SRO942_LOCUS40240</name>
    <name evidence="3" type="ORF">TMI583_LOCUS37473</name>
</gene>
<sequence>MAISRLTGSARQWYTDNTSKVTSWEKLQEEMIKRFKRTTSSIKLELRERKQHADESVTKYYDDIIRLCDEIDWEMSNSTIIDYLEEGLREDLQAQVMLQMSMLPIQKKQQ</sequence>
<dbReference type="Proteomes" id="UP000681722">
    <property type="component" value="Unassembled WGS sequence"/>
</dbReference>
<dbReference type="EMBL" id="CAJOBC010093187">
    <property type="protein sequence ID" value="CAF4415115.1"/>
    <property type="molecule type" value="Genomic_DNA"/>
</dbReference>
<dbReference type="EMBL" id="CAJOBA010054994">
    <property type="protein sequence ID" value="CAF4279533.1"/>
    <property type="molecule type" value="Genomic_DNA"/>
</dbReference>
<dbReference type="PANTHER" id="PTHR33194:SF4">
    <property type="entry name" value="CCHC-TYPE DOMAIN-CONTAINING PROTEIN"/>
    <property type="match status" value="1"/>
</dbReference>
<evidence type="ECO:0000313" key="2">
    <source>
        <dbReference type="EMBL" id="CAF1553895.1"/>
    </source>
</evidence>
<name>A0A815WUJ1_9BILA</name>
<dbReference type="PANTHER" id="PTHR33194">
    <property type="entry name" value="ZINC KNUCKLE DOMAINCONTAINING PROTEIN"/>
    <property type="match status" value="1"/>
</dbReference>
<dbReference type="Proteomes" id="UP000663829">
    <property type="component" value="Unassembled WGS sequence"/>
</dbReference>
<evidence type="ECO:0000259" key="1">
    <source>
        <dbReference type="Pfam" id="PF03732"/>
    </source>
</evidence>
<dbReference type="InterPro" id="IPR005162">
    <property type="entry name" value="Retrotrans_gag_dom"/>
</dbReference>